<dbReference type="OrthoDB" id="1652626at2759"/>
<feature type="compositionally biased region" description="Polar residues" evidence="1">
    <location>
        <begin position="50"/>
        <end position="61"/>
    </location>
</feature>
<proteinExistence type="predicted"/>
<dbReference type="PANTHER" id="PTHR33730:SF36">
    <property type="entry name" value="PLANT_PROTEIN"/>
    <property type="match status" value="1"/>
</dbReference>
<feature type="region of interest" description="Disordered" evidence="1">
    <location>
        <begin position="50"/>
        <end position="87"/>
    </location>
</feature>
<dbReference type="Pfam" id="PF15697">
    <property type="entry name" value="DUF4666"/>
    <property type="match status" value="1"/>
</dbReference>
<evidence type="ECO:0000313" key="2">
    <source>
        <dbReference type="EMBL" id="KAE9590393.1"/>
    </source>
</evidence>
<dbReference type="InterPro" id="IPR031421">
    <property type="entry name" value="DUF4666"/>
</dbReference>
<keyword evidence="3" id="KW-1185">Reference proteome</keyword>
<dbReference type="PANTHER" id="PTHR33730">
    <property type="entry name" value="OS05G0542732 PROTEIN-RELATED"/>
    <property type="match status" value="1"/>
</dbReference>
<evidence type="ECO:0000256" key="1">
    <source>
        <dbReference type="SAM" id="MobiDB-lite"/>
    </source>
</evidence>
<organism evidence="2 3">
    <name type="scientific">Lupinus albus</name>
    <name type="common">White lupine</name>
    <name type="synonym">Lupinus termis</name>
    <dbReference type="NCBI Taxonomy" id="3870"/>
    <lineage>
        <taxon>Eukaryota</taxon>
        <taxon>Viridiplantae</taxon>
        <taxon>Streptophyta</taxon>
        <taxon>Embryophyta</taxon>
        <taxon>Tracheophyta</taxon>
        <taxon>Spermatophyta</taxon>
        <taxon>Magnoliopsida</taxon>
        <taxon>eudicotyledons</taxon>
        <taxon>Gunneridae</taxon>
        <taxon>Pentapetalae</taxon>
        <taxon>rosids</taxon>
        <taxon>fabids</taxon>
        <taxon>Fabales</taxon>
        <taxon>Fabaceae</taxon>
        <taxon>Papilionoideae</taxon>
        <taxon>50 kb inversion clade</taxon>
        <taxon>genistoids sensu lato</taxon>
        <taxon>core genistoids</taxon>
        <taxon>Genisteae</taxon>
        <taxon>Lupinus</taxon>
    </lineage>
</organism>
<sequence>MYTLQRSSSTFRRQGSSGRIWSDHILMDQKNNGNASLPSSSSIRKNMIINNEENLSQTERNNVGRLHGNEVASTSRSLSSPPLSRTKNKVHRSFLSSIFGRCMSSPTVID</sequence>
<protein>
    <submittedName>
        <fullName evidence="2">Uncharacterized protein</fullName>
    </submittedName>
</protein>
<dbReference type="EMBL" id="WOCE01000021">
    <property type="protein sequence ID" value="KAE9590393.1"/>
    <property type="molecule type" value="Genomic_DNA"/>
</dbReference>
<dbReference type="Proteomes" id="UP000447434">
    <property type="component" value="Chromosome 21"/>
</dbReference>
<evidence type="ECO:0000313" key="3">
    <source>
        <dbReference type="Proteomes" id="UP000447434"/>
    </source>
</evidence>
<feature type="compositionally biased region" description="Low complexity" evidence="1">
    <location>
        <begin position="73"/>
        <end position="85"/>
    </location>
</feature>
<dbReference type="AlphaFoldDB" id="A0A6A4NED9"/>
<accession>A0A6A4NED9</accession>
<gene>
    <name evidence="2" type="ORF">Lalb_Chr21g0319111</name>
</gene>
<comment type="caution">
    <text evidence="2">The sequence shown here is derived from an EMBL/GenBank/DDBJ whole genome shotgun (WGS) entry which is preliminary data.</text>
</comment>
<name>A0A6A4NED9_LUPAL</name>
<reference evidence="3" key="1">
    <citation type="journal article" date="2020" name="Nat. Commun.">
        <title>Genome sequence of the cluster root forming white lupin.</title>
        <authorList>
            <person name="Hufnagel B."/>
            <person name="Marques A."/>
            <person name="Soriano A."/>
            <person name="Marques L."/>
            <person name="Divol F."/>
            <person name="Doumas P."/>
            <person name="Sallet E."/>
            <person name="Mancinotti D."/>
            <person name="Carrere S."/>
            <person name="Marande W."/>
            <person name="Arribat S."/>
            <person name="Keller J."/>
            <person name="Huneau C."/>
            <person name="Blein T."/>
            <person name="Aime D."/>
            <person name="Laguerre M."/>
            <person name="Taylor J."/>
            <person name="Schubert V."/>
            <person name="Nelson M."/>
            <person name="Geu-Flores F."/>
            <person name="Crespi M."/>
            <person name="Gallardo-Guerrero K."/>
            <person name="Delaux P.-M."/>
            <person name="Salse J."/>
            <person name="Berges H."/>
            <person name="Guyot R."/>
            <person name="Gouzy J."/>
            <person name="Peret B."/>
        </authorList>
    </citation>
    <scope>NUCLEOTIDE SEQUENCE [LARGE SCALE GENOMIC DNA]</scope>
    <source>
        <strain evidence="3">cv. Amiga</strain>
    </source>
</reference>